<reference evidence="3" key="2">
    <citation type="submission" date="2020-10" db="UniProtKB">
        <authorList>
            <consortium name="WormBaseParasite"/>
        </authorList>
    </citation>
    <scope>IDENTIFICATION</scope>
</reference>
<evidence type="ECO:0000313" key="3">
    <source>
        <dbReference type="WBParaSite" id="Pan_g21383.t1"/>
    </source>
</evidence>
<name>A0A7E4VIY6_PANRE</name>
<dbReference type="Proteomes" id="UP000492821">
    <property type="component" value="Unassembled WGS sequence"/>
</dbReference>
<sequence>MLFRIFAVGCTLAVVMGQQRRLPTAAEIEDYDDPVLREIFKKTTPPPYNPNPEQAYGPTTVPNGYSPYTNYNTQQPNQLGYGQQNFVSPYAPQHPYYQTQMPAVPAQFTNLAAQGAQTFYSGAQQVGHAFGIQPNQYEVPLISSAASIFG</sequence>
<keyword evidence="1" id="KW-0732">Signal</keyword>
<proteinExistence type="predicted"/>
<evidence type="ECO:0000313" key="2">
    <source>
        <dbReference type="Proteomes" id="UP000492821"/>
    </source>
</evidence>
<feature type="signal peptide" evidence="1">
    <location>
        <begin position="1"/>
        <end position="17"/>
    </location>
</feature>
<protein>
    <submittedName>
        <fullName evidence="3">Uncharacterized protein</fullName>
    </submittedName>
</protein>
<dbReference type="AlphaFoldDB" id="A0A7E4VIY6"/>
<reference evidence="2" key="1">
    <citation type="journal article" date="2013" name="Genetics">
        <title>The draft genome and transcriptome of Panagrellus redivivus are shaped by the harsh demands of a free-living lifestyle.</title>
        <authorList>
            <person name="Srinivasan J."/>
            <person name="Dillman A.R."/>
            <person name="Macchietto M.G."/>
            <person name="Heikkinen L."/>
            <person name="Lakso M."/>
            <person name="Fracchia K.M."/>
            <person name="Antoshechkin I."/>
            <person name="Mortazavi A."/>
            <person name="Wong G."/>
            <person name="Sternberg P.W."/>
        </authorList>
    </citation>
    <scope>NUCLEOTIDE SEQUENCE [LARGE SCALE GENOMIC DNA]</scope>
    <source>
        <strain evidence="2">MT8872</strain>
    </source>
</reference>
<keyword evidence="2" id="KW-1185">Reference proteome</keyword>
<feature type="chain" id="PRO_5028914633" evidence="1">
    <location>
        <begin position="18"/>
        <end position="150"/>
    </location>
</feature>
<evidence type="ECO:0000256" key="1">
    <source>
        <dbReference type="SAM" id="SignalP"/>
    </source>
</evidence>
<dbReference type="WBParaSite" id="Pan_g21383.t1">
    <property type="protein sequence ID" value="Pan_g21383.t1"/>
    <property type="gene ID" value="Pan_g21383"/>
</dbReference>
<organism evidence="2 3">
    <name type="scientific">Panagrellus redivivus</name>
    <name type="common">Microworm</name>
    <dbReference type="NCBI Taxonomy" id="6233"/>
    <lineage>
        <taxon>Eukaryota</taxon>
        <taxon>Metazoa</taxon>
        <taxon>Ecdysozoa</taxon>
        <taxon>Nematoda</taxon>
        <taxon>Chromadorea</taxon>
        <taxon>Rhabditida</taxon>
        <taxon>Tylenchina</taxon>
        <taxon>Panagrolaimomorpha</taxon>
        <taxon>Panagrolaimoidea</taxon>
        <taxon>Panagrolaimidae</taxon>
        <taxon>Panagrellus</taxon>
    </lineage>
</organism>
<accession>A0A7E4VIY6</accession>